<evidence type="ECO:0000256" key="6">
    <source>
        <dbReference type="SAM" id="MobiDB-lite"/>
    </source>
</evidence>
<keyword evidence="10" id="KW-1185">Reference proteome</keyword>
<reference evidence="10" key="1">
    <citation type="journal article" date="2019" name="Int. J. Syst. Evol. Microbiol.">
        <title>The Global Catalogue of Microorganisms (GCM) 10K type strain sequencing project: providing services to taxonomists for standard genome sequencing and annotation.</title>
        <authorList>
            <consortium name="The Broad Institute Genomics Platform"/>
            <consortium name="The Broad Institute Genome Sequencing Center for Infectious Disease"/>
            <person name="Wu L."/>
            <person name="Ma J."/>
        </authorList>
    </citation>
    <scope>NUCLEOTIDE SEQUENCE [LARGE SCALE GENOMIC DNA]</scope>
    <source>
        <strain evidence="10">SYNS20</strain>
    </source>
</reference>
<dbReference type="Gene3D" id="1.10.357.10">
    <property type="entry name" value="Tetracycline Repressor, domain 2"/>
    <property type="match status" value="1"/>
</dbReference>
<dbReference type="PANTHER" id="PTHR46577">
    <property type="entry name" value="HTH-TYPE TRANSCRIPTIONAL REGULATORY PROTEIN GABR"/>
    <property type="match status" value="1"/>
</dbReference>
<keyword evidence="4" id="KW-0804">Transcription</keyword>
<organism evidence="9 10">
    <name type="scientific">Streptomyces monticola</name>
    <dbReference type="NCBI Taxonomy" id="2666263"/>
    <lineage>
        <taxon>Bacteria</taxon>
        <taxon>Bacillati</taxon>
        <taxon>Actinomycetota</taxon>
        <taxon>Actinomycetes</taxon>
        <taxon>Kitasatosporales</taxon>
        <taxon>Streptomycetaceae</taxon>
        <taxon>Streptomyces</taxon>
    </lineage>
</organism>
<keyword evidence="2" id="KW-0805">Transcription regulation</keyword>
<keyword evidence="3 5" id="KW-0238">DNA-binding</keyword>
<dbReference type="InterPro" id="IPR051446">
    <property type="entry name" value="HTH_trans_reg/aminotransferase"/>
</dbReference>
<feature type="DNA-binding region" description="H-T-H motif" evidence="5">
    <location>
        <begin position="121"/>
        <end position="140"/>
    </location>
</feature>
<feature type="domain" description="HTH tetR-type" evidence="8">
    <location>
        <begin position="98"/>
        <end position="158"/>
    </location>
</feature>
<dbReference type="InterPro" id="IPR000524">
    <property type="entry name" value="Tscrpt_reg_HTH_GntR"/>
</dbReference>
<dbReference type="SUPFAM" id="SSF48498">
    <property type="entry name" value="Tetracyclin repressor-like, C-terminal domain"/>
    <property type="match status" value="1"/>
</dbReference>
<evidence type="ECO:0000256" key="4">
    <source>
        <dbReference type="ARBA" id="ARBA00023163"/>
    </source>
</evidence>
<accession>A0ABW2JXN9</accession>
<dbReference type="Proteomes" id="UP001596523">
    <property type="component" value="Unassembled WGS sequence"/>
</dbReference>
<sequence length="319" mass="34351">MPGPHPYARIAEDLRRRIDTGLLRPGDRVPSARKLAQERGVALATATRALATLRDQGIVRAVPGVGTVVAGRSAPARGPRTPGTPRRPGTPDTTTADDPDRRRIVRAAVRIADTEGLTALTMRRIATDLDVATMSLYRHVQGKEQLITLMADLAFAEEPLPGAARDWRPGLELAAATQWRLYGRHPWLAGTMSLSRPLLAPHGMRHIEWMLHALDGLGLDDDTRLHTAVTLFGYVRGAAADLEAERQATQDTGVRGQEWLDAQENVLAELASPAEMPAFAAARRGPGVGISVHSLFEFGLARLLDGVAALIGAIDAPRT</sequence>
<dbReference type="InterPro" id="IPR004111">
    <property type="entry name" value="Repressor_TetR_C"/>
</dbReference>
<evidence type="ECO:0000256" key="1">
    <source>
        <dbReference type="ARBA" id="ARBA00022898"/>
    </source>
</evidence>
<dbReference type="InterPro" id="IPR036390">
    <property type="entry name" value="WH_DNA-bd_sf"/>
</dbReference>
<feature type="region of interest" description="Disordered" evidence="6">
    <location>
        <begin position="70"/>
        <end position="99"/>
    </location>
</feature>
<evidence type="ECO:0000256" key="3">
    <source>
        <dbReference type="ARBA" id="ARBA00023125"/>
    </source>
</evidence>
<dbReference type="Gene3D" id="1.10.10.10">
    <property type="entry name" value="Winged helix-like DNA-binding domain superfamily/Winged helix DNA-binding domain"/>
    <property type="match status" value="1"/>
</dbReference>
<dbReference type="Pfam" id="PF00392">
    <property type="entry name" value="GntR"/>
    <property type="match status" value="1"/>
</dbReference>
<evidence type="ECO:0000313" key="9">
    <source>
        <dbReference type="EMBL" id="MFC7310237.1"/>
    </source>
</evidence>
<proteinExistence type="predicted"/>
<dbReference type="SUPFAM" id="SSF46785">
    <property type="entry name" value="Winged helix' DNA-binding domain"/>
    <property type="match status" value="1"/>
</dbReference>
<dbReference type="Pfam" id="PF02909">
    <property type="entry name" value="TetR_C_1"/>
    <property type="match status" value="1"/>
</dbReference>
<feature type="compositionally biased region" description="Low complexity" evidence="6">
    <location>
        <begin position="74"/>
        <end position="96"/>
    </location>
</feature>
<dbReference type="RefSeq" id="WP_381840368.1">
    <property type="nucleotide sequence ID" value="NZ_JBHTCF010000030.1"/>
</dbReference>
<evidence type="ECO:0000256" key="5">
    <source>
        <dbReference type="PROSITE-ProRule" id="PRU00335"/>
    </source>
</evidence>
<dbReference type="InterPro" id="IPR001647">
    <property type="entry name" value="HTH_TetR"/>
</dbReference>
<dbReference type="Pfam" id="PF00440">
    <property type="entry name" value="TetR_N"/>
    <property type="match status" value="1"/>
</dbReference>
<feature type="domain" description="HTH gntR-type" evidence="7">
    <location>
        <begin position="4"/>
        <end position="72"/>
    </location>
</feature>
<dbReference type="InterPro" id="IPR009057">
    <property type="entry name" value="Homeodomain-like_sf"/>
</dbReference>
<gene>
    <name evidence="9" type="ORF">ACFQVC_39255</name>
</gene>
<dbReference type="Gene3D" id="1.10.10.60">
    <property type="entry name" value="Homeodomain-like"/>
    <property type="match status" value="1"/>
</dbReference>
<dbReference type="InterPro" id="IPR036388">
    <property type="entry name" value="WH-like_DNA-bd_sf"/>
</dbReference>
<dbReference type="InterPro" id="IPR036271">
    <property type="entry name" value="Tet_transcr_reg_TetR-rel_C_sf"/>
</dbReference>
<dbReference type="SMART" id="SM00345">
    <property type="entry name" value="HTH_GNTR"/>
    <property type="match status" value="1"/>
</dbReference>
<evidence type="ECO:0000259" key="7">
    <source>
        <dbReference type="PROSITE" id="PS50949"/>
    </source>
</evidence>
<dbReference type="PROSITE" id="PS50977">
    <property type="entry name" value="HTH_TETR_2"/>
    <property type="match status" value="1"/>
</dbReference>
<dbReference type="EMBL" id="JBHTCF010000030">
    <property type="protein sequence ID" value="MFC7310237.1"/>
    <property type="molecule type" value="Genomic_DNA"/>
</dbReference>
<dbReference type="PANTHER" id="PTHR46577:SF1">
    <property type="entry name" value="HTH-TYPE TRANSCRIPTIONAL REGULATORY PROTEIN GABR"/>
    <property type="match status" value="1"/>
</dbReference>
<name>A0ABW2JXN9_9ACTN</name>
<evidence type="ECO:0000256" key="2">
    <source>
        <dbReference type="ARBA" id="ARBA00023015"/>
    </source>
</evidence>
<keyword evidence="1" id="KW-0663">Pyridoxal phosphate</keyword>
<dbReference type="SUPFAM" id="SSF46689">
    <property type="entry name" value="Homeodomain-like"/>
    <property type="match status" value="1"/>
</dbReference>
<evidence type="ECO:0000313" key="10">
    <source>
        <dbReference type="Proteomes" id="UP001596523"/>
    </source>
</evidence>
<dbReference type="PROSITE" id="PS50949">
    <property type="entry name" value="HTH_GNTR"/>
    <property type="match status" value="1"/>
</dbReference>
<protein>
    <submittedName>
        <fullName evidence="9">TetR/AcrR family transcriptional regulator C-terminal domain-containing protein</fullName>
    </submittedName>
</protein>
<comment type="caution">
    <text evidence="9">The sequence shown here is derived from an EMBL/GenBank/DDBJ whole genome shotgun (WGS) entry which is preliminary data.</text>
</comment>
<evidence type="ECO:0000259" key="8">
    <source>
        <dbReference type="PROSITE" id="PS50977"/>
    </source>
</evidence>